<dbReference type="PANTHER" id="PTHR42760:SF123">
    <property type="entry name" value="OXIDOREDUCTASE"/>
    <property type="match status" value="1"/>
</dbReference>
<sequence>MTAEAGKRPVTLVTGGRRGIGLAIAEAFAAAGHDVALTDIVRDDAADAAIARIEALGARAHFVAFDLADLSAHETALAEIEAALGPVDILVNNAGIGAVVRGDLLELLPENFDTVLAVNLRGTLFFTQAAVKRMLARRGLHPRAILTVSSVSAALASPERTDYCVSKAGLAMFVQNLALRLADTDIGVFELRPGIIRTDMTVKVSEKYDRLIADGLVPAGRWGEGADIGRAAVALASGAFGFATGTVVNLDGGLAIPRL</sequence>
<organism evidence="3 4">
    <name type="scientific">Kaistia soli DSM 19436</name>
    <dbReference type="NCBI Taxonomy" id="1122133"/>
    <lineage>
        <taxon>Bacteria</taxon>
        <taxon>Pseudomonadati</taxon>
        <taxon>Pseudomonadota</taxon>
        <taxon>Alphaproteobacteria</taxon>
        <taxon>Hyphomicrobiales</taxon>
        <taxon>Kaistiaceae</taxon>
        <taxon>Kaistia</taxon>
    </lineage>
</organism>
<dbReference type="SMART" id="SM00822">
    <property type="entry name" value="PKS_KR"/>
    <property type="match status" value="1"/>
</dbReference>
<protein>
    <submittedName>
        <fullName evidence="3">NAD(P)-dependent dehydrogenase, short-chain alcohol dehydrogenase family</fullName>
    </submittedName>
</protein>
<gene>
    <name evidence="3" type="ORF">SAMN02745157_4623</name>
</gene>
<dbReference type="InterPro" id="IPR057326">
    <property type="entry name" value="KR_dom"/>
</dbReference>
<feature type="domain" description="Ketoreductase" evidence="2">
    <location>
        <begin position="9"/>
        <end position="192"/>
    </location>
</feature>
<dbReference type="FunFam" id="3.40.50.720:FF:000084">
    <property type="entry name" value="Short-chain dehydrogenase reductase"/>
    <property type="match status" value="1"/>
</dbReference>
<evidence type="ECO:0000313" key="4">
    <source>
        <dbReference type="Proteomes" id="UP000184485"/>
    </source>
</evidence>
<evidence type="ECO:0000259" key="2">
    <source>
        <dbReference type="SMART" id="SM00822"/>
    </source>
</evidence>
<comment type="similarity">
    <text evidence="1">Belongs to the short-chain dehydrogenases/reductases (SDR) family.</text>
</comment>
<dbReference type="NCBIfam" id="NF009386">
    <property type="entry name" value="PRK12745.1"/>
    <property type="match status" value="1"/>
</dbReference>
<dbReference type="PRINTS" id="PR00081">
    <property type="entry name" value="GDHRDH"/>
</dbReference>
<dbReference type="PRINTS" id="PR00080">
    <property type="entry name" value="SDRFAMILY"/>
</dbReference>
<proteinExistence type="inferred from homology"/>
<dbReference type="Pfam" id="PF13561">
    <property type="entry name" value="adh_short_C2"/>
    <property type="match status" value="1"/>
</dbReference>
<dbReference type="GO" id="GO:0016616">
    <property type="term" value="F:oxidoreductase activity, acting on the CH-OH group of donors, NAD or NADP as acceptor"/>
    <property type="evidence" value="ECO:0007669"/>
    <property type="project" value="TreeGrafter"/>
</dbReference>
<dbReference type="InterPro" id="IPR002347">
    <property type="entry name" value="SDR_fam"/>
</dbReference>
<dbReference type="OrthoDB" id="9803333at2"/>
<dbReference type="PROSITE" id="PS00061">
    <property type="entry name" value="ADH_SHORT"/>
    <property type="match status" value="1"/>
</dbReference>
<dbReference type="RefSeq" id="WP_073057881.1">
    <property type="nucleotide sequence ID" value="NZ_FQUP01000006.1"/>
</dbReference>
<dbReference type="Gene3D" id="3.40.50.720">
    <property type="entry name" value="NAD(P)-binding Rossmann-like Domain"/>
    <property type="match status" value="1"/>
</dbReference>
<dbReference type="InterPro" id="IPR020904">
    <property type="entry name" value="Sc_DH/Rdtase_CS"/>
</dbReference>
<reference evidence="3 4" key="1">
    <citation type="submission" date="2016-11" db="EMBL/GenBank/DDBJ databases">
        <authorList>
            <person name="Jaros S."/>
            <person name="Januszkiewicz K."/>
            <person name="Wedrychowicz H."/>
        </authorList>
    </citation>
    <scope>NUCLEOTIDE SEQUENCE [LARGE SCALE GENOMIC DNA]</scope>
    <source>
        <strain evidence="3 4">DSM 19436</strain>
    </source>
</reference>
<evidence type="ECO:0000313" key="3">
    <source>
        <dbReference type="EMBL" id="SHG65497.1"/>
    </source>
</evidence>
<keyword evidence="4" id="KW-1185">Reference proteome</keyword>
<dbReference type="InterPro" id="IPR036291">
    <property type="entry name" value="NAD(P)-bd_dom_sf"/>
</dbReference>
<dbReference type="EMBL" id="FQUP01000006">
    <property type="protein sequence ID" value="SHG65497.1"/>
    <property type="molecule type" value="Genomic_DNA"/>
</dbReference>
<accession>A0A1M5LKD7</accession>
<evidence type="ECO:0000256" key="1">
    <source>
        <dbReference type="ARBA" id="ARBA00006484"/>
    </source>
</evidence>
<dbReference type="PANTHER" id="PTHR42760">
    <property type="entry name" value="SHORT-CHAIN DEHYDROGENASES/REDUCTASES FAMILY MEMBER"/>
    <property type="match status" value="1"/>
</dbReference>
<dbReference type="SUPFAM" id="SSF51735">
    <property type="entry name" value="NAD(P)-binding Rossmann-fold domains"/>
    <property type="match status" value="1"/>
</dbReference>
<dbReference type="GO" id="GO:0030497">
    <property type="term" value="P:fatty acid elongation"/>
    <property type="evidence" value="ECO:0007669"/>
    <property type="project" value="TreeGrafter"/>
</dbReference>
<name>A0A1M5LKD7_9HYPH</name>
<dbReference type="STRING" id="1122133.SAMN02745157_4623"/>
<dbReference type="Proteomes" id="UP000184485">
    <property type="component" value="Unassembled WGS sequence"/>
</dbReference>
<dbReference type="AlphaFoldDB" id="A0A1M5LKD7"/>